<gene>
    <name evidence="1" type="ORF">THAOC_35870</name>
</gene>
<dbReference type="EMBL" id="AGNL01048459">
    <property type="protein sequence ID" value="EJK45515.1"/>
    <property type="molecule type" value="Genomic_DNA"/>
</dbReference>
<comment type="caution">
    <text evidence="1">The sequence shown here is derived from an EMBL/GenBank/DDBJ whole genome shotgun (WGS) entry which is preliminary data.</text>
</comment>
<evidence type="ECO:0000313" key="2">
    <source>
        <dbReference type="Proteomes" id="UP000266841"/>
    </source>
</evidence>
<evidence type="ECO:0000313" key="1">
    <source>
        <dbReference type="EMBL" id="EJK45515.1"/>
    </source>
</evidence>
<keyword evidence="2" id="KW-1185">Reference proteome</keyword>
<proteinExistence type="predicted"/>
<dbReference type="AlphaFoldDB" id="K0R141"/>
<protein>
    <submittedName>
        <fullName evidence="1">Uncharacterized protein</fullName>
    </submittedName>
</protein>
<sequence>MPTLTRIECTEDRDAIISVEAEKTSLPRDSPSGDVRLKATKRAPSFQGCKLLLKLMIDEDKNGLFLHPNHHLTLDLGSIQDELYSGGEPPTPAEFCSLIRSTFESVQSSSAENKVKEEARRLLEIFESTVDLIDTPETRARHISVRFGMTGDIYFRNQISISSRKIQTVGTAQQDARFAAELGVLKKRFKEFDCKTVHRGNAVSNLHSQISGALARKSKINAKTSHVKGNGVVASNSGVDICMERLTQLGISNRPLSYDESSPFTLSPFVQAFRKIDKNLMTAKSGQEDAIGRMFYEHMKKFMMLNKEVGSDDMACAIHRVNGAVAAFEDVNNRLAQAKATDPDSVCVYMRGLCQIVNQLGTAFPLA</sequence>
<accession>K0R141</accession>
<reference evidence="1 2" key="1">
    <citation type="journal article" date="2012" name="Genome Biol.">
        <title>Genome and low-iron response of an oceanic diatom adapted to chronic iron limitation.</title>
        <authorList>
            <person name="Lommer M."/>
            <person name="Specht M."/>
            <person name="Roy A.S."/>
            <person name="Kraemer L."/>
            <person name="Andreson R."/>
            <person name="Gutowska M.A."/>
            <person name="Wolf J."/>
            <person name="Bergner S.V."/>
            <person name="Schilhabel M.B."/>
            <person name="Klostermeier U.C."/>
            <person name="Beiko R.G."/>
            <person name="Rosenstiel P."/>
            <person name="Hippler M."/>
            <person name="Laroche J."/>
        </authorList>
    </citation>
    <scope>NUCLEOTIDE SEQUENCE [LARGE SCALE GENOMIC DNA]</scope>
    <source>
        <strain evidence="1 2">CCMP1005</strain>
    </source>
</reference>
<dbReference type="Proteomes" id="UP000266841">
    <property type="component" value="Unassembled WGS sequence"/>
</dbReference>
<organism evidence="1 2">
    <name type="scientific">Thalassiosira oceanica</name>
    <name type="common">Marine diatom</name>
    <dbReference type="NCBI Taxonomy" id="159749"/>
    <lineage>
        <taxon>Eukaryota</taxon>
        <taxon>Sar</taxon>
        <taxon>Stramenopiles</taxon>
        <taxon>Ochrophyta</taxon>
        <taxon>Bacillariophyta</taxon>
        <taxon>Coscinodiscophyceae</taxon>
        <taxon>Thalassiosirophycidae</taxon>
        <taxon>Thalassiosirales</taxon>
        <taxon>Thalassiosiraceae</taxon>
        <taxon>Thalassiosira</taxon>
    </lineage>
</organism>
<name>K0R141_THAOC</name>